<accession>A0A250JJB4</accession>
<organism evidence="1 2">
    <name type="scientific">Cystobacter fuscus</name>
    <dbReference type="NCBI Taxonomy" id="43"/>
    <lineage>
        <taxon>Bacteria</taxon>
        <taxon>Pseudomonadati</taxon>
        <taxon>Myxococcota</taxon>
        <taxon>Myxococcia</taxon>
        <taxon>Myxococcales</taxon>
        <taxon>Cystobacterineae</taxon>
        <taxon>Archangiaceae</taxon>
        <taxon>Cystobacter</taxon>
    </lineage>
</organism>
<name>A0A250JJB4_9BACT</name>
<protein>
    <submittedName>
        <fullName evidence="1">Uncharacterized protein</fullName>
    </submittedName>
</protein>
<dbReference type="KEGG" id="cfus:CYFUS_008961"/>
<dbReference type="Proteomes" id="UP000217257">
    <property type="component" value="Chromosome"/>
</dbReference>
<evidence type="ECO:0000313" key="2">
    <source>
        <dbReference type="Proteomes" id="UP000217257"/>
    </source>
</evidence>
<gene>
    <name evidence="1" type="ORF">CYFUS_008961</name>
</gene>
<proteinExistence type="predicted"/>
<evidence type="ECO:0000313" key="1">
    <source>
        <dbReference type="EMBL" id="ATB43481.1"/>
    </source>
</evidence>
<sequence>MTVYRTEIDQTFVDKKDPRKPRRIRIKGTITLDKDAYNATDLQAFDVTDPKNPVPANDLLAGDRLSETIDIGRRLAIDEEQRLIQAQNGNTVGTCSKALENNNLTNFIRCAAAPKGNSSRHGNHPFAAPVASFLSS</sequence>
<dbReference type="RefSeq" id="WP_157759026.1">
    <property type="nucleotide sequence ID" value="NZ_CP022098.1"/>
</dbReference>
<reference evidence="1 2" key="1">
    <citation type="submission" date="2017-06" db="EMBL/GenBank/DDBJ databases">
        <title>Sequencing and comparative analysis of myxobacterial genomes.</title>
        <authorList>
            <person name="Rupp O."/>
            <person name="Goesmann A."/>
            <person name="Sogaard-Andersen L."/>
        </authorList>
    </citation>
    <scope>NUCLEOTIDE SEQUENCE [LARGE SCALE GENOMIC DNA]</scope>
    <source>
        <strain evidence="1 2">DSM 52655</strain>
    </source>
</reference>
<dbReference type="AlphaFoldDB" id="A0A250JJB4"/>
<dbReference type="EMBL" id="CP022098">
    <property type="protein sequence ID" value="ATB43481.1"/>
    <property type="molecule type" value="Genomic_DNA"/>
</dbReference>